<dbReference type="AlphaFoldDB" id="A0A0F9RN46"/>
<accession>A0A0F9RN46</accession>
<organism evidence="1">
    <name type="scientific">marine sediment metagenome</name>
    <dbReference type="NCBI Taxonomy" id="412755"/>
    <lineage>
        <taxon>unclassified sequences</taxon>
        <taxon>metagenomes</taxon>
        <taxon>ecological metagenomes</taxon>
    </lineage>
</organism>
<comment type="caution">
    <text evidence="1">The sequence shown here is derived from an EMBL/GenBank/DDBJ whole genome shotgun (WGS) entry which is preliminary data.</text>
</comment>
<sequence>MSKTTEIEGVYWWKDNNNVWYVSFDEEKIEEVKDSFTGMVGYRLKNSNKEDSKK</sequence>
<name>A0A0F9RN46_9ZZZZ</name>
<dbReference type="EMBL" id="LAZR01000780">
    <property type="protein sequence ID" value="KKN57970.1"/>
    <property type="molecule type" value="Genomic_DNA"/>
</dbReference>
<proteinExistence type="predicted"/>
<gene>
    <name evidence="1" type="ORF">LCGC14_0556280</name>
</gene>
<evidence type="ECO:0000313" key="1">
    <source>
        <dbReference type="EMBL" id="KKN57970.1"/>
    </source>
</evidence>
<reference evidence="1" key="1">
    <citation type="journal article" date="2015" name="Nature">
        <title>Complex archaea that bridge the gap between prokaryotes and eukaryotes.</title>
        <authorList>
            <person name="Spang A."/>
            <person name="Saw J.H."/>
            <person name="Jorgensen S.L."/>
            <person name="Zaremba-Niedzwiedzka K."/>
            <person name="Martijn J."/>
            <person name="Lind A.E."/>
            <person name="van Eijk R."/>
            <person name="Schleper C."/>
            <person name="Guy L."/>
            <person name="Ettema T.J."/>
        </authorList>
    </citation>
    <scope>NUCLEOTIDE SEQUENCE</scope>
</reference>
<protein>
    <submittedName>
        <fullName evidence="1">Uncharacterized protein</fullName>
    </submittedName>
</protein>